<gene>
    <name evidence="1" type="ORF">CEXT_247281</name>
</gene>
<evidence type="ECO:0000313" key="1">
    <source>
        <dbReference type="EMBL" id="GIX70710.1"/>
    </source>
</evidence>
<evidence type="ECO:0000313" key="2">
    <source>
        <dbReference type="Proteomes" id="UP001054945"/>
    </source>
</evidence>
<dbReference type="Proteomes" id="UP001054945">
    <property type="component" value="Unassembled WGS sequence"/>
</dbReference>
<proteinExistence type="predicted"/>
<keyword evidence="2" id="KW-1185">Reference proteome</keyword>
<reference evidence="1 2" key="1">
    <citation type="submission" date="2021-06" db="EMBL/GenBank/DDBJ databases">
        <title>Caerostris extrusa draft genome.</title>
        <authorList>
            <person name="Kono N."/>
            <person name="Arakawa K."/>
        </authorList>
    </citation>
    <scope>NUCLEOTIDE SEQUENCE [LARGE SCALE GENOMIC DNA]</scope>
</reference>
<dbReference type="AlphaFoldDB" id="A0AAV4MFV7"/>
<organism evidence="1 2">
    <name type="scientific">Caerostris extrusa</name>
    <name type="common">Bark spider</name>
    <name type="synonym">Caerostris bankana</name>
    <dbReference type="NCBI Taxonomy" id="172846"/>
    <lineage>
        <taxon>Eukaryota</taxon>
        <taxon>Metazoa</taxon>
        <taxon>Ecdysozoa</taxon>
        <taxon>Arthropoda</taxon>
        <taxon>Chelicerata</taxon>
        <taxon>Arachnida</taxon>
        <taxon>Araneae</taxon>
        <taxon>Araneomorphae</taxon>
        <taxon>Entelegynae</taxon>
        <taxon>Araneoidea</taxon>
        <taxon>Araneidae</taxon>
        <taxon>Caerostris</taxon>
    </lineage>
</organism>
<name>A0AAV4MFV7_CAEEX</name>
<dbReference type="EMBL" id="BPLR01002164">
    <property type="protein sequence ID" value="GIX70710.1"/>
    <property type="molecule type" value="Genomic_DNA"/>
</dbReference>
<comment type="caution">
    <text evidence="1">The sequence shown here is derived from an EMBL/GenBank/DDBJ whole genome shotgun (WGS) entry which is preliminary data.</text>
</comment>
<sequence length="109" mass="12483">MANDLKFKWRMTSMNTCSILIRLACNSAGHDVLQLVTKKMLLWTFFPHCGGTSVFIRGNVEFVSMYLPFMTSSQNGQQYNNKIPIIMKTKHLAHSILIRKRGNATFLID</sequence>
<accession>A0AAV4MFV7</accession>
<protein>
    <submittedName>
        <fullName evidence="1">Uncharacterized protein</fullName>
    </submittedName>
</protein>